<keyword evidence="3" id="KW-1185">Reference proteome</keyword>
<dbReference type="RefSeq" id="WP_111323365.1">
    <property type="nucleotide sequence ID" value="NZ_QKZT01000034.1"/>
</dbReference>
<proteinExistence type="predicted"/>
<dbReference type="EMBL" id="QKZT01000034">
    <property type="protein sequence ID" value="PZX46321.1"/>
    <property type="molecule type" value="Genomic_DNA"/>
</dbReference>
<comment type="caution">
    <text evidence="2">The sequence shown here is derived from an EMBL/GenBank/DDBJ whole genome shotgun (WGS) entry which is preliminary data.</text>
</comment>
<feature type="transmembrane region" description="Helical" evidence="1">
    <location>
        <begin position="6"/>
        <end position="23"/>
    </location>
</feature>
<evidence type="ECO:0000313" key="2">
    <source>
        <dbReference type="EMBL" id="PZX46321.1"/>
    </source>
</evidence>
<reference evidence="2 3" key="1">
    <citation type="submission" date="2018-06" db="EMBL/GenBank/DDBJ databases">
        <title>Genomic Encyclopedia of Archaeal and Bacterial Type Strains, Phase II (KMG-II): from individual species to whole genera.</title>
        <authorList>
            <person name="Goeker M."/>
        </authorList>
    </citation>
    <scope>NUCLEOTIDE SEQUENCE [LARGE SCALE GENOMIC DNA]</scope>
    <source>
        <strain evidence="2 3">DSM 19830</strain>
    </source>
</reference>
<evidence type="ECO:0000313" key="3">
    <source>
        <dbReference type="Proteomes" id="UP000248882"/>
    </source>
</evidence>
<sequence>MFDFNTKLIATIVIIIIVGTLIFKGESQDIEVFRCNWSLNMEMKSFNGMLKEKYIDRSNHNKATLIISDNKMEYQITLVNEKNNIFEKLEIGDSINKSKGSLQIIAIRDKEEFVYQMDYGCRNL</sequence>
<protein>
    <submittedName>
        <fullName evidence="2">Uncharacterized protein</fullName>
    </submittedName>
</protein>
<organism evidence="2 3">
    <name type="scientific">Algoriphagus chordae</name>
    <dbReference type="NCBI Taxonomy" id="237019"/>
    <lineage>
        <taxon>Bacteria</taxon>
        <taxon>Pseudomonadati</taxon>
        <taxon>Bacteroidota</taxon>
        <taxon>Cytophagia</taxon>
        <taxon>Cytophagales</taxon>
        <taxon>Cyclobacteriaceae</taxon>
        <taxon>Algoriphagus</taxon>
    </lineage>
</organism>
<dbReference type="Proteomes" id="UP000248882">
    <property type="component" value="Unassembled WGS sequence"/>
</dbReference>
<dbReference type="OrthoDB" id="1356856at2"/>
<keyword evidence="1" id="KW-0812">Transmembrane</keyword>
<gene>
    <name evidence="2" type="ORF">LV85_04342</name>
</gene>
<dbReference type="AlphaFoldDB" id="A0A2W7QDL9"/>
<accession>A0A2W7QDL9</accession>
<name>A0A2W7QDL9_9BACT</name>
<keyword evidence="1" id="KW-0472">Membrane</keyword>
<keyword evidence="1" id="KW-1133">Transmembrane helix</keyword>
<evidence type="ECO:0000256" key="1">
    <source>
        <dbReference type="SAM" id="Phobius"/>
    </source>
</evidence>